<dbReference type="EMBL" id="JAGUCN010000030">
    <property type="protein sequence ID" value="MBS2213566.1"/>
    <property type="molecule type" value="Genomic_DNA"/>
</dbReference>
<evidence type="ECO:0000256" key="1">
    <source>
        <dbReference type="SAM" id="Phobius"/>
    </source>
</evidence>
<protein>
    <submittedName>
        <fullName evidence="4">FecR domain-containing protein</fullName>
    </submittedName>
</protein>
<feature type="domain" description="Protein FecR C-terminal" evidence="3">
    <location>
        <begin position="320"/>
        <end position="388"/>
    </location>
</feature>
<name>A0ABS5KF15_9BACT</name>
<evidence type="ECO:0000313" key="4">
    <source>
        <dbReference type="EMBL" id="MBS2213566.1"/>
    </source>
</evidence>
<comment type="caution">
    <text evidence="4">The sequence shown here is derived from an EMBL/GenBank/DDBJ whole genome shotgun (WGS) entry which is preliminary data.</text>
</comment>
<keyword evidence="1" id="KW-0812">Transmembrane</keyword>
<feature type="domain" description="FecR protein" evidence="2">
    <location>
        <begin position="178"/>
        <end position="273"/>
    </location>
</feature>
<keyword evidence="1" id="KW-0472">Membrane</keyword>
<gene>
    <name evidence="4" type="ORF">KEM09_19315</name>
</gene>
<dbReference type="InterPro" id="IPR032508">
    <property type="entry name" value="FecR_C"/>
</dbReference>
<dbReference type="Gene3D" id="3.55.50.30">
    <property type="match status" value="1"/>
</dbReference>
<dbReference type="PANTHER" id="PTHR30273">
    <property type="entry name" value="PERIPLASMIC SIGNAL SENSOR AND SIGMA FACTOR ACTIVATOR FECR-RELATED"/>
    <property type="match status" value="1"/>
</dbReference>
<sequence length="389" mass="44558">MLKQIEGVDIELIRKRVLSKLTPEEEERFQRWLTKKANRDYYEKAQYYYTKGRVRNASEIDTKHVWSRLTHRLPPQRSRLLKHPVMVAASIAAVIAVTALLLILLEQPADNVKLAKQITSIVPGHRSAELILSNGQKVRLGNEKQEVVEENGIVINLGDEEVIYNSDEDISGYDLKNTIRVGRGEEFSLILADGTKVWINSLSELCFPVNFNESVREVEILSGEACFDVAHDQQRPFIVKTPGHNIKVLGTTFNVSCYQNENVIETTLIEGLIEINNQQGASVPVIVRPDQQYVFSKYTLDSNVQRVNGANYIAWTHGVFLFEDESLESIFKTLERWYNINVFFETNEKRAQIFSGRLPRFENVDVILNMIEKVSDVEFNLQDNTVIIK</sequence>
<organism evidence="4 5">
    <name type="scientific">Carboxylicivirga mesophila</name>
    <dbReference type="NCBI Taxonomy" id="1166478"/>
    <lineage>
        <taxon>Bacteria</taxon>
        <taxon>Pseudomonadati</taxon>
        <taxon>Bacteroidota</taxon>
        <taxon>Bacteroidia</taxon>
        <taxon>Marinilabiliales</taxon>
        <taxon>Marinilabiliaceae</taxon>
        <taxon>Carboxylicivirga</taxon>
    </lineage>
</organism>
<reference evidence="4 5" key="1">
    <citation type="journal article" date="2014" name="Int. J. Syst. Evol. Microbiol.">
        <title>Carboxylicivirga gen. nov. in the family Marinilabiliaceae with two novel species, Carboxylicivirga mesophila sp. nov. and Carboxylicivirga taeanensis sp. nov., and reclassification of Cytophaga fermentans as Saccharicrinis fermentans gen. nov., comb. nov.</title>
        <authorList>
            <person name="Yang S.H."/>
            <person name="Seo H.S."/>
            <person name="Woo J.H."/>
            <person name="Oh H.M."/>
            <person name="Jang H."/>
            <person name="Lee J.H."/>
            <person name="Kim S.J."/>
            <person name="Kwon K.K."/>
        </authorList>
    </citation>
    <scope>NUCLEOTIDE SEQUENCE [LARGE SCALE GENOMIC DNA]</scope>
    <source>
        <strain evidence="4 5">JCM 18290</strain>
    </source>
</reference>
<dbReference type="Proteomes" id="UP000721861">
    <property type="component" value="Unassembled WGS sequence"/>
</dbReference>
<evidence type="ECO:0000259" key="3">
    <source>
        <dbReference type="Pfam" id="PF16344"/>
    </source>
</evidence>
<evidence type="ECO:0000313" key="5">
    <source>
        <dbReference type="Proteomes" id="UP000721861"/>
    </source>
</evidence>
<dbReference type="Pfam" id="PF04773">
    <property type="entry name" value="FecR"/>
    <property type="match status" value="1"/>
</dbReference>
<accession>A0ABS5KF15</accession>
<evidence type="ECO:0000259" key="2">
    <source>
        <dbReference type="Pfam" id="PF04773"/>
    </source>
</evidence>
<dbReference type="InterPro" id="IPR012373">
    <property type="entry name" value="Ferrdict_sens_TM"/>
</dbReference>
<keyword evidence="1" id="KW-1133">Transmembrane helix</keyword>
<dbReference type="PANTHER" id="PTHR30273:SF2">
    <property type="entry name" value="PROTEIN FECR"/>
    <property type="match status" value="1"/>
</dbReference>
<dbReference type="InterPro" id="IPR006860">
    <property type="entry name" value="FecR"/>
</dbReference>
<proteinExistence type="predicted"/>
<dbReference type="RefSeq" id="WP_212230882.1">
    <property type="nucleotide sequence ID" value="NZ_JAGUCN010000030.1"/>
</dbReference>
<dbReference type="Pfam" id="PF16344">
    <property type="entry name" value="FecR_C"/>
    <property type="match status" value="1"/>
</dbReference>
<feature type="transmembrane region" description="Helical" evidence="1">
    <location>
        <begin position="85"/>
        <end position="105"/>
    </location>
</feature>
<keyword evidence="5" id="KW-1185">Reference proteome</keyword>
<dbReference type="Gene3D" id="2.60.120.1440">
    <property type="match status" value="1"/>
</dbReference>